<gene>
    <name evidence="11" type="ORF">HNY73_018106</name>
</gene>
<protein>
    <submittedName>
        <fullName evidence="11">Uncharacterized protein</fullName>
    </submittedName>
</protein>
<dbReference type="InterPro" id="IPR018184">
    <property type="entry name" value="Integrin_alpha_C_CS"/>
</dbReference>
<evidence type="ECO:0000256" key="8">
    <source>
        <dbReference type="ARBA" id="ARBA00023170"/>
    </source>
</evidence>
<organism evidence="11 12">
    <name type="scientific">Argiope bruennichi</name>
    <name type="common">Wasp spider</name>
    <name type="synonym">Aranea bruennichi</name>
    <dbReference type="NCBI Taxonomy" id="94029"/>
    <lineage>
        <taxon>Eukaryota</taxon>
        <taxon>Metazoa</taxon>
        <taxon>Ecdysozoa</taxon>
        <taxon>Arthropoda</taxon>
        <taxon>Chelicerata</taxon>
        <taxon>Arachnida</taxon>
        <taxon>Araneae</taxon>
        <taxon>Araneomorphae</taxon>
        <taxon>Entelegynae</taxon>
        <taxon>Araneoidea</taxon>
        <taxon>Araneidae</taxon>
        <taxon>Argiope</taxon>
    </lineage>
</organism>
<dbReference type="AlphaFoldDB" id="A0A8T0EGS0"/>
<dbReference type="Proteomes" id="UP000807504">
    <property type="component" value="Unassembled WGS sequence"/>
</dbReference>
<keyword evidence="8" id="KW-0675">Receptor</keyword>
<dbReference type="GO" id="GO:0007160">
    <property type="term" value="P:cell-matrix adhesion"/>
    <property type="evidence" value="ECO:0007669"/>
    <property type="project" value="TreeGrafter"/>
</dbReference>
<evidence type="ECO:0000256" key="5">
    <source>
        <dbReference type="ARBA" id="ARBA00022989"/>
    </source>
</evidence>
<dbReference type="GO" id="GO:0009897">
    <property type="term" value="C:external side of plasma membrane"/>
    <property type="evidence" value="ECO:0007669"/>
    <property type="project" value="TreeGrafter"/>
</dbReference>
<dbReference type="EMBL" id="JABXBU010002228">
    <property type="protein sequence ID" value="KAF8770598.1"/>
    <property type="molecule type" value="Genomic_DNA"/>
</dbReference>
<feature type="transmembrane region" description="Helical" evidence="10">
    <location>
        <begin position="129"/>
        <end position="151"/>
    </location>
</feature>
<keyword evidence="7" id="KW-1015">Disulfide bond</keyword>
<dbReference type="FunFam" id="1.20.5.930:FF:000001">
    <property type="entry name" value="Integrin subunit alpha V"/>
    <property type="match status" value="1"/>
</dbReference>
<evidence type="ECO:0000256" key="3">
    <source>
        <dbReference type="ARBA" id="ARBA00022692"/>
    </source>
</evidence>
<sequence length="185" mass="21213">MSDEGEDHFLSDEGEDAFQDELGKSIEIFSEPNKNHFFRFFSADQLFFTDSDQQSEKKGARFFSISVKTLEEKYNELGLSEVKTSSKLVTRITQLPYGVDPSYLPYKIYVVSSKVSLLDVALAPYMIPWWWIILAICIGLLLLALLALLLWKLGFFKRKRPQEVPEKEPLNERNGYRMASGDAAL</sequence>
<evidence type="ECO:0000313" key="12">
    <source>
        <dbReference type="Proteomes" id="UP000807504"/>
    </source>
</evidence>
<accession>A0A8T0EGS0</accession>
<evidence type="ECO:0000256" key="10">
    <source>
        <dbReference type="SAM" id="Phobius"/>
    </source>
</evidence>
<comment type="subcellular location">
    <subcellularLocation>
        <location evidence="1">Membrane</location>
        <topology evidence="1">Single-pass type I membrane protein</topology>
    </subcellularLocation>
</comment>
<dbReference type="PANTHER" id="PTHR23220:SF133">
    <property type="entry name" value="INTEGRIN ALPHA-PS2"/>
    <property type="match status" value="1"/>
</dbReference>
<keyword evidence="12" id="KW-1185">Reference proteome</keyword>
<dbReference type="GO" id="GO:0007229">
    <property type="term" value="P:integrin-mediated signaling pathway"/>
    <property type="evidence" value="ECO:0007669"/>
    <property type="project" value="TreeGrafter"/>
</dbReference>
<comment type="caution">
    <text evidence="11">The sequence shown here is derived from an EMBL/GenBank/DDBJ whole genome shotgun (WGS) entry which is preliminary data.</text>
</comment>
<proteinExistence type="inferred from homology"/>
<evidence type="ECO:0000256" key="2">
    <source>
        <dbReference type="ARBA" id="ARBA00008054"/>
    </source>
</evidence>
<evidence type="ECO:0000256" key="9">
    <source>
        <dbReference type="ARBA" id="ARBA00023180"/>
    </source>
</evidence>
<dbReference type="PANTHER" id="PTHR23220">
    <property type="entry name" value="INTEGRIN ALPHA"/>
    <property type="match status" value="1"/>
</dbReference>
<evidence type="ECO:0000256" key="1">
    <source>
        <dbReference type="ARBA" id="ARBA00004479"/>
    </source>
</evidence>
<evidence type="ECO:0000313" key="11">
    <source>
        <dbReference type="EMBL" id="KAF8770598.1"/>
    </source>
</evidence>
<name>A0A8T0EGS0_ARGBR</name>
<evidence type="ECO:0000256" key="6">
    <source>
        <dbReference type="ARBA" id="ARBA00023136"/>
    </source>
</evidence>
<dbReference type="PROSITE" id="PS00242">
    <property type="entry name" value="INTEGRIN_ALPHA"/>
    <property type="match status" value="1"/>
</dbReference>
<reference evidence="11" key="1">
    <citation type="journal article" date="2020" name="bioRxiv">
        <title>Chromosome-level reference genome of the European wasp spider Argiope bruennichi: a resource for studies on range expansion and evolutionary adaptation.</title>
        <authorList>
            <person name="Sheffer M.M."/>
            <person name="Hoppe A."/>
            <person name="Krehenwinkel H."/>
            <person name="Uhl G."/>
            <person name="Kuss A.W."/>
            <person name="Jensen L."/>
            <person name="Jensen C."/>
            <person name="Gillespie R.G."/>
            <person name="Hoff K.J."/>
            <person name="Prost S."/>
        </authorList>
    </citation>
    <scope>NUCLEOTIDE SEQUENCE</scope>
</reference>
<dbReference type="GO" id="GO:0005178">
    <property type="term" value="F:integrin binding"/>
    <property type="evidence" value="ECO:0007669"/>
    <property type="project" value="TreeGrafter"/>
</dbReference>
<keyword evidence="4" id="KW-0130">Cell adhesion</keyword>
<dbReference type="GO" id="GO:0098609">
    <property type="term" value="P:cell-cell adhesion"/>
    <property type="evidence" value="ECO:0007669"/>
    <property type="project" value="TreeGrafter"/>
</dbReference>
<comment type="similarity">
    <text evidence="2">Belongs to the integrin alpha chain family.</text>
</comment>
<dbReference type="GO" id="GO:0008305">
    <property type="term" value="C:integrin complex"/>
    <property type="evidence" value="ECO:0007669"/>
    <property type="project" value="TreeGrafter"/>
</dbReference>
<dbReference type="Gene3D" id="1.20.5.930">
    <property type="entry name" value="Bicelle-embedded integrin alpha(iib) transmembrane segment"/>
    <property type="match status" value="1"/>
</dbReference>
<evidence type="ECO:0000256" key="4">
    <source>
        <dbReference type="ARBA" id="ARBA00022889"/>
    </source>
</evidence>
<keyword evidence="9" id="KW-0325">Glycoprotein</keyword>
<keyword evidence="6 10" id="KW-0472">Membrane</keyword>
<keyword evidence="5 10" id="KW-1133">Transmembrane helix</keyword>
<evidence type="ECO:0000256" key="7">
    <source>
        <dbReference type="ARBA" id="ARBA00023157"/>
    </source>
</evidence>
<dbReference type="GO" id="GO:0033627">
    <property type="term" value="P:cell adhesion mediated by integrin"/>
    <property type="evidence" value="ECO:0007669"/>
    <property type="project" value="TreeGrafter"/>
</dbReference>
<keyword evidence="3 10" id="KW-0812">Transmembrane</keyword>
<reference evidence="11" key="2">
    <citation type="submission" date="2020-06" db="EMBL/GenBank/DDBJ databases">
        <authorList>
            <person name="Sheffer M."/>
        </authorList>
    </citation>
    <scope>NUCLEOTIDE SEQUENCE</scope>
</reference>